<sequence length="386" mass="44234">MKNFSYNTKPQEMSAEEVLTNRKKRLRKQQIVFGCIFAAVVLVLAIYVVRRVVYTYYDGYIKLDQNNMRAVDDLFVLRIYQEVGSRVEAGDTLYSYVLIDNLLEHQNVISVPGMVGDYHKMQVQAELAAAEVPVLRVRLQELDKRLRNEENDVYYGVTDNTQKLMLQAERKEVEERLKEQYRKIAIYRRMAAKASKDLLNSGYGTDFLPNAPGGNNVSQYLVKYACAPKDAVVTDIKVAEETVVFHKEGIIDLQHDDYAACNLGVIAYIPSNKVKYINKRGNVEIIVNDDITLKARLSLLGMRVEEIPKHLVSNFSHDIDAVIAYFTFLPGQQVPFWVLTDNLPVRVRTNNFQAEDEEFASRILEIRENNQVVPADTIFYQKGDSL</sequence>
<name>A0A9D1ZJM8_9BACE</name>
<feature type="transmembrane region" description="Helical" evidence="2">
    <location>
        <begin position="31"/>
        <end position="49"/>
    </location>
</feature>
<keyword evidence="2" id="KW-0472">Membrane</keyword>
<proteinExistence type="predicted"/>
<evidence type="ECO:0000313" key="4">
    <source>
        <dbReference type="Proteomes" id="UP000886851"/>
    </source>
</evidence>
<evidence type="ECO:0000256" key="1">
    <source>
        <dbReference type="SAM" id="Coils"/>
    </source>
</evidence>
<dbReference type="AlphaFoldDB" id="A0A9D1ZJM8"/>
<dbReference type="EMBL" id="DXCV01000062">
    <property type="protein sequence ID" value="HIY88917.1"/>
    <property type="molecule type" value="Genomic_DNA"/>
</dbReference>
<evidence type="ECO:0000313" key="3">
    <source>
        <dbReference type="EMBL" id="HIY88917.1"/>
    </source>
</evidence>
<accession>A0A9D1ZJM8</accession>
<keyword evidence="1" id="KW-0175">Coiled coil</keyword>
<comment type="caution">
    <text evidence="3">The sequence shown here is derived from an EMBL/GenBank/DDBJ whole genome shotgun (WGS) entry which is preliminary data.</text>
</comment>
<organism evidence="3 4">
    <name type="scientific">Candidatus Bacteroides pullicola</name>
    <dbReference type="NCBI Taxonomy" id="2838475"/>
    <lineage>
        <taxon>Bacteria</taxon>
        <taxon>Pseudomonadati</taxon>
        <taxon>Bacteroidota</taxon>
        <taxon>Bacteroidia</taxon>
        <taxon>Bacteroidales</taxon>
        <taxon>Bacteroidaceae</taxon>
        <taxon>Bacteroides</taxon>
    </lineage>
</organism>
<keyword evidence="2" id="KW-0812">Transmembrane</keyword>
<dbReference type="Proteomes" id="UP000886851">
    <property type="component" value="Unassembled WGS sequence"/>
</dbReference>
<protein>
    <submittedName>
        <fullName evidence="3">Multidrug transporter</fullName>
    </submittedName>
</protein>
<keyword evidence="2" id="KW-1133">Transmembrane helix</keyword>
<feature type="coiled-coil region" evidence="1">
    <location>
        <begin position="132"/>
        <end position="190"/>
    </location>
</feature>
<gene>
    <name evidence="3" type="ORF">H9824_09465</name>
</gene>
<evidence type="ECO:0000256" key="2">
    <source>
        <dbReference type="SAM" id="Phobius"/>
    </source>
</evidence>
<reference evidence="3" key="2">
    <citation type="submission" date="2021-04" db="EMBL/GenBank/DDBJ databases">
        <authorList>
            <person name="Gilroy R."/>
        </authorList>
    </citation>
    <scope>NUCLEOTIDE SEQUENCE</scope>
    <source>
        <strain evidence="3">Gambia2-208</strain>
    </source>
</reference>
<reference evidence="3" key="1">
    <citation type="journal article" date="2021" name="PeerJ">
        <title>Extensive microbial diversity within the chicken gut microbiome revealed by metagenomics and culture.</title>
        <authorList>
            <person name="Gilroy R."/>
            <person name="Ravi A."/>
            <person name="Getino M."/>
            <person name="Pursley I."/>
            <person name="Horton D.L."/>
            <person name="Alikhan N.F."/>
            <person name="Baker D."/>
            <person name="Gharbi K."/>
            <person name="Hall N."/>
            <person name="Watson M."/>
            <person name="Adriaenssens E.M."/>
            <person name="Foster-Nyarko E."/>
            <person name="Jarju S."/>
            <person name="Secka A."/>
            <person name="Antonio M."/>
            <person name="Oren A."/>
            <person name="Chaudhuri R.R."/>
            <person name="La Ragione R."/>
            <person name="Hildebrand F."/>
            <person name="Pallen M.J."/>
        </authorList>
    </citation>
    <scope>NUCLEOTIDE SEQUENCE</scope>
    <source>
        <strain evidence="3">Gambia2-208</strain>
    </source>
</reference>